<dbReference type="PROSITE" id="PS51186">
    <property type="entry name" value="GNAT"/>
    <property type="match status" value="1"/>
</dbReference>
<dbReference type="InterPro" id="IPR000182">
    <property type="entry name" value="GNAT_dom"/>
</dbReference>
<keyword evidence="3" id="KW-1185">Reference proteome</keyword>
<dbReference type="OrthoDB" id="9796171at2"/>
<dbReference type="RefSeq" id="WP_091501809.1">
    <property type="nucleotide sequence ID" value="NZ_FOLI01000001.1"/>
</dbReference>
<sequence length="142" mass="16142">MWIAKPFEELTLDEFFACEKLRLDTFVVEQGIKYCDLDETDKEAYHIAYIENDVCLAYARLFKANGHPHFGRVATALAARGKGYGGELIRQILAKSEALWPGEKIEIEAQHQVVGLYKKFGFESVGDTFVLEGIVHQKMVQK</sequence>
<evidence type="ECO:0000259" key="1">
    <source>
        <dbReference type="PROSITE" id="PS51186"/>
    </source>
</evidence>
<organism evidence="2 3">
    <name type="scientific">Fructobacillus durionis</name>
    <dbReference type="NCBI Taxonomy" id="283737"/>
    <lineage>
        <taxon>Bacteria</taxon>
        <taxon>Bacillati</taxon>
        <taxon>Bacillota</taxon>
        <taxon>Bacilli</taxon>
        <taxon>Lactobacillales</taxon>
        <taxon>Lactobacillaceae</taxon>
        <taxon>Fructobacillus</taxon>
    </lineage>
</organism>
<evidence type="ECO:0000313" key="3">
    <source>
        <dbReference type="Proteomes" id="UP000199376"/>
    </source>
</evidence>
<feature type="domain" description="N-acetyltransferase" evidence="1">
    <location>
        <begin position="5"/>
        <end position="142"/>
    </location>
</feature>
<gene>
    <name evidence="2" type="ORF">SAMN05660453_0552</name>
</gene>
<evidence type="ECO:0000313" key="2">
    <source>
        <dbReference type="EMBL" id="SFB88425.1"/>
    </source>
</evidence>
<dbReference type="STRING" id="283737.SAMN05660453_0552"/>
<dbReference type="Pfam" id="PF13673">
    <property type="entry name" value="Acetyltransf_10"/>
    <property type="match status" value="1"/>
</dbReference>
<dbReference type="AlphaFoldDB" id="A0A1I1EMU9"/>
<name>A0A1I1EMU9_9LACO</name>
<dbReference type="EMBL" id="FOLI01000001">
    <property type="protein sequence ID" value="SFB88425.1"/>
    <property type="molecule type" value="Genomic_DNA"/>
</dbReference>
<dbReference type="SUPFAM" id="SSF55729">
    <property type="entry name" value="Acyl-CoA N-acyltransferases (Nat)"/>
    <property type="match status" value="1"/>
</dbReference>
<accession>A0A1I1EMU9</accession>
<dbReference type="Gene3D" id="3.40.630.30">
    <property type="match status" value="1"/>
</dbReference>
<dbReference type="Proteomes" id="UP000199376">
    <property type="component" value="Unassembled WGS sequence"/>
</dbReference>
<proteinExistence type="predicted"/>
<dbReference type="InterPro" id="IPR016181">
    <property type="entry name" value="Acyl_CoA_acyltransferase"/>
</dbReference>
<dbReference type="GO" id="GO:0016747">
    <property type="term" value="F:acyltransferase activity, transferring groups other than amino-acyl groups"/>
    <property type="evidence" value="ECO:0007669"/>
    <property type="project" value="InterPro"/>
</dbReference>
<protein>
    <submittedName>
        <fullName evidence="2">ElaA protein</fullName>
    </submittedName>
</protein>
<reference evidence="3" key="1">
    <citation type="submission" date="2016-10" db="EMBL/GenBank/DDBJ databases">
        <authorList>
            <person name="Varghese N."/>
            <person name="Submissions S."/>
        </authorList>
    </citation>
    <scope>NUCLEOTIDE SEQUENCE [LARGE SCALE GENOMIC DNA]</scope>
    <source>
        <strain evidence="3">DSM 19113</strain>
    </source>
</reference>